<dbReference type="Pfam" id="PF05426">
    <property type="entry name" value="Alginate_lyase"/>
    <property type="match status" value="1"/>
</dbReference>
<dbReference type="EMBL" id="JBHSJJ010000002">
    <property type="protein sequence ID" value="MFC4870727.1"/>
    <property type="molecule type" value="Genomic_DNA"/>
</dbReference>
<evidence type="ECO:0000313" key="11">
    <source>
        <dbReference type="Proteomes" id="UP001595818"/>
    </source>
</evidence>
<dbReference type="Pfam" id="PF13229">
    <property type="entry name" value="Beta_helix"/>
    <property type="match status" value="1"/>
</dbReference>
<dbReference type="InterPro" id="IPR039448">
    <property type="entry name" value="Beta_helix"/>
</dbReference>
<dbReference type="InterPro" id="IPR011050">
    <property type="entry name" value="Pectin_lyase_fold/virulence"/>
</dbReference>
<dbReference type="InterPro" id="IPR008397">
    <property type="entry name" value="Alginate_lyase_dom"/>
</dbReference>
<protein>
    <submittedName>
        <fullName evidence="10">Heparinase II/III family protein</fullName>
    </submittedName>
</protein>
<sequence length="1318" mass="149346">MTWIIYRKFLLFLFIPIHLFSQTSPSGVSIILPQQFVHPGMMQNHDDLEYMKAKIRSGEENWVKAYEILKADTPLDFETEPFTHVVRGSYGREGHGHRELSAGAAQAYRHALLWYITEDKDHAEKAIAIINAWSKTLWDFDDNDAKLIAGLTGQNFLNAAEILRYSKAGWAESEIREFSQLMLTVYYPYIQDFFTEANGNWDAAMINTMLCIGIFTDRPDIFQKAVERFYWGPNNGGITKYIYPNGQIQESTRDWPHVQLGLGEFAKAAQVAWTQGVDLYGVADNRLALGFEYTSKFMLGEEVAVYGTISQRGRGEFRDIYEPVLFHYTQVKAMEMPFTKKAVEQTRPQSSLNFLVSQRAQTPAVEENTLPPPLQQARPYTGAMEGTIDTGENMILVKPGEPVQAALDIASRSGKKVVLGKGVHVLSETLLVPSQTVIEGMGKETVLMLRSNMTGLTMGNKDPELQDVILKNFVLEGATSLDPGTDPNQGRRTRARMSAPRREGIVFSAEEEGKIQNIKLENLTVRNFTKHGVSVRGGKNIQIERCDFSDNGSNVVPGEGLHHNLHLTRVTGVKLSNSRFSTSPWGSGIHLSFAGEVIITENESTRNKLHGIHVAESKDVRIYKNFIEGNDRHGLYFDKWMDGVALAKVNDNIVRNNGGQGIGLEIGENQEIGYNQLSDNREDVIYGKTTGEFHTRFENLVSLLDIQAKEMDEVRKNLDNPLLAARKLLDYYRKRNSVNHPIDRARKQASRGSFANGKELETADNALVHIMVGQPAYPPFFVGRNINWASRPVSDNEWVWQLNRMGFWEAMAKAYWHSADEKYAEAWARQLMDWVHKNPRDEAHRHAWRSIEAGIRGYRWTSLFQYFLDSPHFTVETLVAFLSSLHEHADYLMTQYRKGSNWALMEAEGLGYIAMTFPEFKASEEWLDESAQRLNHEIHNQVYSDGHQRELAFGYHMGSIGWFMRTYELAQMNGQEKKFSEDYLNLIGKMCEVPMKLAFPDGTTPQFGDAWTGNPGQYYERLKDWARLFDREDFLFVATEGKEGSMPEATAFALKESGLYSMRSGWDKEAICLVLKCGPDGGGHCQPDNGTFELYAGGRNLMPDSGSFIYSGDPENRAWFRQTKVHQTMTLDGANAAYDPKLLLWKPGDDHDILVVENQSYPGLAHRRSVIFVDKSYFVIIDEAIGTATGQLDLNFQLAPGKVHMDKEGLSAHSAFEQGYNVLIRTNPQEGLQMEETEGQVSFIYTQKEPRPAFTYSIEKKSGSKGHRFTTLVVPYTGDIPEPKVRITRKHKIGGRKMELEIQHNGDTKTIQYLLSKQ</sequence>
<evidence type="ECO:0000259" key="8">
    <source>
        <dbReference type="Pfam" id="PF13229"/>
    </source>
</evidence>
<evidence type="ECO:0000256" key="4">
    <source>
        <dbReference type="ARBA" id="ARBA00023239"/>
    </source>
</evidence>
<comment type="subcellular location">
    <subcellularLocation>
        <location evidence="1">Periplasm</location>
    </subcellularLocation>
</comment>
<dbReference type="Gene3D" id="2.160.20.10">
    <property type="entry name" value="Single-stranded right-handed beta-helix, Pectin lyase-like"/>
    <property type="match status" value="1"/>
</dbReference>
<dbReference type="Gene3D" id="2.70.98.70">
    <property type="match status" value="1"/>
</dbReference>
<keyword evidence="4" id="KW-0456">Lyase</keyword>
<proteinExistence type="predicted"/>
<keyword evidence="2" id="KW-0732">Signal</keyword>
<reference evidence="11" key="1">
    <citation type="journal article" date="2019" name="Int. J. Syst. Evol. Microbiol.">
        <title>The Global Catalogue of Microorganisms (GCM) 10K type strain sequencing project: providing services to taxonomists for standard genome sequencing and annotation.</title>
        <authorList>
            <consortium name="The Broad Institute Genomics Platform"/>
            <consortium name="The Broad Institute Genome Sequencing Center for Infectious Disease"/>
            <person name="Wu L."/>
            <person name="Ma J."/>
        </authorList>
    </citation>
    <scope>NUCLEOTIDE SEQUENCE [LARGE SCALE GENOMIC DNA]</scope>
    <source>
        <strain evidence="11">CGMCC 4.7466</strain>
    </source>
</reference>
<dbReference type="InterPro" id="IPR008929">
    <property type="entry name" value="Chondroitin_lyas"/>
</dbReference>
<evidence type="ECO:0000256" key="3">
    <source>
        <dbReference type="ARBA" id="ARBA00022764"/>
    </source>
</evidence>
<evidence type="ECO:0000259" key="6">
    <source>
        <dbReference type="Pfam" id="PF05426"/>
    </source>
</evidence>
<dbReference type="Pfam" id="PF07940">
    <property type="entry name" value="Hepar_II_III_C"/>
    <property type="match status" value="1"/>
</dbReference>
<feature type="domain" description="Heparinase II/III-like C-terminal" evidence="7">
    <location>
        <begin position="1049"/>
        <end position="1265"/>
    </location>
</feature>
<feature type="domain" description="Alginate lyase" evidence="6">
    <location>
        <begin position="95"/>
        <end position="301"/>
    </location>
</feature>
<dbReference type="Proteomes" id="UP001595818">
    <property type="component" value="Unassembled WGS sequence"/>
</dbReference>
<keyword evidence="11" id="KW-1185">Reference proteome</keyword>
<dbReference type="InterPro" id="IPR031680">
    <property type="entry name" value="Hepar_II_III_N"/>
</dbReference>
<name>A0ABV9SWF1_9BACT</name>
<evidence type="ECO:0000256" key="2">
    <source>
        <dbReference type="ARBA" id="ARBA00022729"/>
    </source>
</evidence>
<organism evidence="10 11">
    <name type="scientific">Negadavirga shengliensis</name>
    <dbReference type="NCBI Taxonomy" id="1389218"/>
    <lineage>
        <taxon>Bacteria</taxon>
        <taxon>Pseudomonadati</taxon>
        <taxon>Bacteroidota</taxon>
        <taxon>Cytophagia</taxon>
        <taxon>Cytophagales</taxon>
        <taxon>Cyclobacteriaceae</taxon>
        <taxon>Negadavirga</taxon>
    </lineage>
</organism>
<dbReference type="Gene3D" id="1.50.10.100">
    <property type="entry name" value="Chondroitin AC/alginate lyase"/>
    <property type="match status" value="2"/>
</dbReference>
<dbReference type="SUPFAM" id="SSF51126">
    <property type="entry name" value="Pectin lyase-like"/>
    <property type="match status" value="1"/>
</dbReference>
<accession>A0ABV9SWF1</accession>
<dbReference type="InterPro" id="IPR006626">
    <property type="entry name" value="PbH1"/>
</dbReference>
<dbReference type="RefSeq" id="WP_377061541.1">
    <property type="nucleotide sequence ID" value="NZ_JBHSJJ010000002.1"/>
</dbReference>
<evidence type="ECO:0000313" key="10">
    <source>
        <dbReference type="EMBL" id="MFC4870727.1"/>
    </source>
</evidence>
<dbReference type="SUPFAM" id="SSF48230">
    <property type="entry name" value="Chondroitin AC/alginate lyase"/>
    <property type="match status" value="2"/>
</dbReference>
<dbReference type="Pfam" id="PF16889">
    <property type="entry name" value="Hepar_II_III_N"/>
    <property type="match status" value="1"/>
</dbReference>
<evidence type="ECO:0000259" key="7">
    <source>
        <dbReference type="Pfam" id="PF07940"/>
    </source>
</evidence>
<gene>
    <name evidence="10" type="ORF">ACFPFU_03445</name>
</gene>
<evidence type="ECO:0000256" key="5">
    <source>
        <dbReference type="SAM" id="MobiDB-lite"/>
    </source>
</evidence>
<evidence type="ECO:0000259" key="9">
    <source>
        <dbReference type="Pfam" id="PF16889"/>
    </source>
</evidence>
<feature type="region of interest" description="Disordered" evidence="5">
    <location>
        <begin position="480"/>
        <end position="500"/>
    </location>
</feature>
<evidence type="ECO:0000256" key="1">
    <source>
        <dbReference type="ARBA" id="ARBA00004418"/>
    </source>
</evidence>
<dbReference type="InterPro" id="IPR012480">
    <property type="entry name" value="Hepar_II_III_C"/>
</dbReference>
<keyword evidence="3" id="KW-0574">Periplasm</keyword>
<feature type="domain" description="Right handed beta helix" evidence="8">
    <location>
        <begin position="517"/>
        <end position="662"/>
    </location>
</feature>
<dbReference type="InterPro" id="IPR012334">
    <property type="entry name" value="Pectin_lyas_fold"/>
</dbReference>
<comment type="caution">
    <text evidence="10">The sequence shown here is derived from an EMBL/GenBank/DDBJ whole genome shotgun (WGS) entry which is preliminary data.</text>
</comment>
<feature type="domain" description="Heparin-sulfate lyase N-terminal" evidence="9">
    <location>
        <begin position="702"/>
        <end position="1032"/>
    </location>
</feature>
<dbReference type="SMART" id="SM00710">
    <property type="entry name" value="PbH1"/>
    <property type="match status" value="6"/>
</dbReference>
<dbReference type="PANTHER" id="PTHR39210:SF1">
    <property type="entry name" value="HEPARIN-SULFATE LYASE"/>
    <property type="match status" value="1"/>
</dbReference>
<dbReference type="PANTHER" id="PTHR39210">
    <property type="entry name" value="HEPARIN-SULFATE LYASE"/>
    <property type="match status" value="1"/>
</dbReference>